<dbReference type="RefSeq" id="WP_013566533.1">
    <property type="nucleotide sequence ID" value="NC_014962.1"/>
</dbReference>
<dbReference type="SMART" id="SM00304">
    <property type="entry name" value="HAMP"/>
    <property type="match status" value="4"/>
</dbReference>
<feature type="compositionally biased region" description="Polar residues" evidence="8">
    <location>
        <begin position="758"/>
        <end position="769"/>
    </location>
</feature>
<feature type="compositionally biased region" description="Low complexity" evidence="8">
    <location>
        <begin position="733"/>
        <end position="757"/>
    </location>
</feature>
<evidence type="ECO:0000313" key="12">
    <source>
        <dbReference type="EMBL" id="ADV64245.1"/>
    </source>
</evidence>
<dbReference type="GO" id="GO:0007165">
    <property type="term" value="P:signal transduction"/>
    <property type="evidence" value="ECO:0007669"/>
    <property type="project" value="UniProtKB-KW"/>
</dbReference>
<dbReference type="InterPro" id="IPR003660">
    <property type="entry name" value="HAMP_dom"/>
</dbReference>
<evidence type="ECO:0000256" key="6">
    <source>
        <dbReference type="ARBA" id="ARBA00029447"/>
    </source>
</evidence>
<evidence type="ECO:0000313" key="13">
    <source>
        <dbReference type="Proteomes" id="UP000008631"/>
    </source>
</evidence>
<accession>E8QZB6</accession>
<keyword evidence="3 9" id="KW-1133">Transmembrane helix</keyword>
<evidence type="ECO:0000259" key="10">
    <source>
        <dbReference type="PROSITE" id="PS50111"/>
    </source>
</evidence>
<dbReference type="SUPFAM" id="SSF58104">
    <property type="entry name" value="Methyl-accepting chemotaxis protein (MCP) signaling domain"/>
    <property type="match status" value="1"/>
</dbReference>
<dbReference type="CDD" id="cd06225">
    <property type="entry name" value="HAMP"/>
    <property type="match status" value="2"/>
</dbReference>
<dbReference type="HOGENOM" id="CLU_363220_0_0_0"/>
<protein>
    <submittedName>
        <fullName evidence="12">Methyl-accepting chemotaxis sensory transducer</fullName>
    </submittedName>
</protein>
<evidence type="ECO:0000256" key="8">
    <source>
        <dbReference type="SAM" id="MobiDB-lite"/>
    </source>
</evidence>
<organism evidence="12 13">
    <name type="scientific">Isosphaera pallida (strain ATCC 43644 / DSM 9630 / IS1B)</name>
    <dbReference type="NCBI Taxonomy" id="575540"/>
    <lineage>
        <taxon>Bacteria</taxon>
        <taxon>Pseudomonadati</taxon>
        <taxon>Planctomycetota</taxon>
        <taxon>Planctomycetia</taxon>
        <taxon>Isosphaerales</taxon>
        <taxon>Isosphaeraceae</taxon>
        <taxon>Isosphaera</taxon>
    </lineage>
</organism>
<feature type="domain" description="Methyl-accepting transducer" evidence="10">
    <location>
        <begin position="440"/>
        <end position="676"/>
    </location>
</feature>
<dbReference type="PROSITE" id="PS50111">
    <property type="entry name" value="CHEMOTAXIS_TRANSDUC_2"/>
    <property type="match status" value="1"/>
</dbReference>
<evidence type="ECO:0000256" key="2">
    <source>
        <dbReference type="ARBA" id="ARBA00022692"/>
    </source>
</evidence>
<dbReference type="OrthoDB" id="1672921at2"/>
<dbReference type="Proteomes" id="UP000008631">
    <property type="component" value="Chromosome"/>
</dbReference>
<dbReference type="InterPro" id="IPR004089">
    <property type="entry name" value="MCPsignal_dom"/>
</dbReference>
<dbReference type="PROSITE" id="PS50885">
    <property type="entry name" value="HAMP"/>
    <property type="match status" value="2"/>
</dbReference>
<evidence type="ECO:0000256" key="1">
    <source>
        <dbReference type="ARBA" id="ARBA00004141"/>
    </source>
</evidence>
<dbReference type="PANTHER" id="PTHR32089">
    <property type="entry name" value="METHYL-ACCEPTING CHEMOTAXIS PROTEIN MCPB"/>
    <property type="match status" value="1"/>
</dbReference>
<evidence type="ECO:0000256" key="4">
    <source>
        <dbReference type="ARBA" id="ARBA00023136"/>
    </source>
</evidence>
<dbReference type="PANTHER" id="PTHR32089:SF119">
    <property type="entry name" value="METHYL-ACCEPTING CHEMOTAXIS PROTEIN CTPL"/>
    <property type="match status" value="1"/>
</dbReference>
<dbReference type="Gene3D" id="1.10.287.950">
    <property type="entry name" value="Methyl-accepting chemotaxis protein"/>
    <property type="match status" value="1"/>
</dbReference>
<comment type="similarity">
    <text evidence="6">Belongs to the methyl-accepting chemotaxis (MCP) protein family.</text>
</comment>
<feature type="region of interest" description="Disordered" evidence="8">
    <location>
        <begin position="708"/>
        <end position="769"/>
    </location>
</feature>
<dbReference type="Pfam" id="PF00015">
    <property type="entry name" value="MCPsignal"/>
    <property type="match status" value="1"/>
</dbReference>
<evidence type="ECO:0000256" key="7">
    <source>
        <dbReference type="PROSITE-ProRule" id="PRU00284"/>
    </source>
</evidence>
<dbReference type="FunFam" id="1.10.287.950:FF:000001">
    <property type="entry name" value="Methyl-accepting chemotaxis sensory transducer"/>
    <property type="match status" value="1"/>
</dbReference>
<keyword evidence="5 7" id="KW-0807">Transducer</keyword>
<evidence type="ECO:0000259" key="11">
    <source>
        <dbReference type="PROSITE" id="PS50885"/>
    </source>
</evidence>
<dbReference type="STRING" id="575540.Isop_3689"/>
<evidence type="ECO:0000256" key="5">
    <source>
        <dbReference type="ARBA" id="ARBA00023224"/>
    </source>
</evidence>
<dbReference type="eggNOG" id="COG2972">
    <property type="taxonomic scope" value="Bacteria"/>
</dbReference>
<name>E8QZB6_ISOPI</name>
<dbReference type="CDD" id="cd11386">
    <property type="entry name" value="MCP_signal"/>
    <property type="match status" value="1"/>
</dbReference>
<reference evidence="12 13" key="2">
    <citation type="journal article" date="2011" name="Stand. Genomic Sci.">
        <title>Complete genome sequence of Isosphaera pallida type strain (IS1B).</title>
        <authorList>
            <consortium name="US DOE Joint Genome Institute (JGI-PGF)"/>
            <person name="Goker M."/>
            <person name="Cleland D."/>
            <person name="Saunders E."/>
            <person name="Lapidus A."/>
            <person name="Nolan M."/>
            <person name="Lucas S."/>
            <person name="Hammon N."/>
            <person name="Deshpande S."/>
            <person name="Cheng J.F."/>
            <person name="Tapia R."/>
            <person name="Han C."/>
            <person name="Goodwin L."/>
            <person name="Pitluck S."/>
            <person name="Liolios K."/>
            <person name="Pagani I."/>
            <person name="Ivanova N."/>
            <person name="Mavromatis K."/>
            <person name="Pati A."/>
            <person name="Chen A."/>
            <person name="Palaniappan K."/>
            <person name="Land M."/>
            <person name="Hauser L."/>
            <person name="Chang Y.J."/>
            <person name="Jeffries C.D."/>
            <person name="Detter J.C."/>
            <person name="Beck B."/>
            <person name="Woyke T."/>
            <person name="Bristow J."/>
            <person name="Eisen J.A."/>
            <person name="Markowitz V."/>
            <person name="Hugenholtz P."/>
            <person name="Kyrpides N.C."/>
            <person name="Klenk H.P."/>
        </authorList>
    </citation>
    <scope>NUCLEOTIDE SEQUENCE [LARGE SCALE GENOMIC DNA]</scope>
    <source>
        <strain evidence="13">ATCC 43644 / DSM 9630 / IS1B</strain>
    </source>
</reference>
<reference key="1">
    <citation type="submission" date="2010-11" db="EMBL/GenBank/DDBJ databases">
        <title>The complete sequence of chromosome of Isophaera pallida ATCC 43644.</title>
        <authorList>
            <consortium name="US DOE Joint Genome Institute (JGI-PGF)"/>
            <person name="Lucas S."/>
            <person name="Copeland A."/>
            <person name="Lapidus A."/>
            <person name="Bruce D."/>
            <person name="Goodwin L."/>
            <person name="Pitluck S."/>
            <person name="Kyrpides N."/>
            <person name="Mavromatis K."/>
            <person name="Pagani I."/>
            <person name="Ivanova N."/>
            <person name="Saunders E."/>
            <person name="Brettin T."/>
            <person name="Detter J.C."/>
            <person name="Han C."/>
            <person name="Tapia R."/>
            <person name="Land M."/>
            <person name="Hauser L."/>
            <person name="Markowitz V."/>
            <person name="Cheng J.-F."/>
            <person name="Hugenholtz P."/>
            <person name="Woyke T."/>
            <person name="Wu D."/>
            <person name="Eisen J.A."/>
        </authorList>
    </citation>
    <scope>NUCLEOTIDE SEQUENCE</scope>
    <source>
        <strain>ATCC 43644</strain>
    </source>
</reference>
<dbReference type="eggNOG" id="COG0840">
    <property type="taxonomic scope" value="Bacteria"/>
</dbReference>
<dbReference type="GO" id="GO:0016020">
    <property type="term" value="C:membrane"/>
    <property type="evidence" value="ECO:0007669"/>
    <property type="project" value="UniProtKB-SubCell"/>
</dbReference>
<evidence type="ECO:0000256" key="9">
    <source>
        <dbReference type="SAM" id="Phobius"/>
    </source>
</evidence>
<dbReference type="InParanoid" id="E8QZB6"/>
<dbReference type="GO" id="GO:0006935">
    <property type="term" value="P:chemotaxis"/>
    <property type="evidence" value="ECO:0007669"/>
    <property type="project" value="UniProtKB-ARBA"/>
</dbReference>
<proteinExistence type="inferred from homology"/>
<feature type="domain" description="HAMP" evidence="11">
    <location>
        <begin position="384"/>
        <end position="435"/>
    </location>
</feature>
<keyword evidence="2 9" id="KW-0812">Transmembrane</keyword>
<comment type="subcellular location">
    <subcellularLocation>
        <location evidence="1">Membrane</location>
        <topology evidence="1">Multi-pass membrane protein</topology>
    </subcellularLocation>
</comment>
<dbReference type="KEGG" id="ipa:Isop_3689"/>
<dbReference type="SMART" id="SM00283">
    <property type="entry name" value="MA"/>
    <property type="match status" value="1"/>
</dbReference>
<keyword evidence="4 9" id="KW-0472">Membrane</keyword>
<keyword evidence="13" id="KW-1185">Reference proteome</keyword>
<dbReference type="AlphaFoldDB" id="E8QZB6"/>
<dbReference type="EMBL" id="CP002353">
    <property type="protein sequence ID" value="ADV64245.1"/>
    <property type="molecule type" value="Genomic_DNA"/>
</dbReference>
<dbReference type="Pfam" id="PF00672">
    <property type="entry name" value="HAMP"/>
    <property type="match status" value="1"/>
</dbReference>
<feature type="transmembrane region" description="Helical" evidence="9">
    <location>
        <begin position="302"/>
        <end position="324"/>
    </location>
</feature>
<dbReference type="Gene3D" id="6.10.340.10">
    <property type="match status" value="1"/>
</dbReference>
<feature type="domain" description="HAMP" evidence="11">
    <location>
        <begin position="326"/>
        <end position="378"/>
    </location>
</feature>
<evidence type="ECO:0000256" key="3">
    <source>
        <dbReference type="ARBA" id="ARBA00022989"/>
    </source>
</evidence>
<gene>
    <name evidence="12" type="ordered locus">Isop_3689</name>
</gene>
<sequence>MSISTLRQKLALILALLLVPAALLLLLTLILKKDPIDRASTQLATLDYQENLKSVVALWQGARREAATTGEIASGSWKELQTAVEAAFGTVDRQNASWGSTLGVSNAWAELKEKWRGFRPGLPPEQIYESLNELIDDALAIDRRLTAVGGWTLDTSVPNALGQTTLSDLSGAVEAVARARDRAAIATRINPQADLAVLVDLGSLRGSLARVTDDFSSLVQGNPSLAADLGPSFAVFTGGGRRGGTLGKADQFVASLTTGGADPARDTKAAEAVAAGLEAQKGLRQALRESVTLFQEKQRYQLFILTGAVLIGLTLTLAPPIYLIGRPMLAQVQEIVNTLDEIGRGSFESRARIYTQDELARVAESINSMLNNFNNLIQSQSERDDIQGAIQKLMSEVADVASGDLTVEAEVTNDFTGSLADAINFMISQLRAIVSNVQQATLQVSQSANDIMVTTEHLSRGGDAQATQIMETSEAIDEIAASIQQVADNATQSLSVAEQARINARKGTEAVRDTINGMDRIRDQVQETAKRIKRLGESSQEIGDIVKLIGDIADRTSILALNASIQAAMAGEAGRGFAVVAEEVERLAERSNEATRKIATLIKTIQTVTAEAVAAMEESTREVVEGSNLALTAGQALSEIDQVSNKLAEIIQAIAFSVKQQARGSEALSKAMGQISVVTQQTAAGTREAAKSVSHLARLADDLRNSVSTFKLPPRDGSSPAGFGSTMAPALPTSTRVRSVNGVSGSSISVPSGSETGYSQFNQRVSVTR</sequence>